<dbReference type="PANTHER" id="PTHR13789:SF309">
    <property type="entry name" value="PUTATIVE (AFU_ORTHOLOGUE AFUA_6G14510)-RELATED"/>
    <property type="match status" value="1"/>
</dbReference>
<evidence type="ECO:0000256" key="1">
    <source>
        <dbReference type="ARBA" id="ARBA00023002"/>
    </source>
</evidence>
<dbReference type="SUPFAM" id="SSF51905">
    <property type="entry name" value="FAD/NAD(P)-binding domain"/>
    <property type="match status" value="1"/>
</dbReference>
<dbReference type="InterPro" id="IPR036188">
    <property type="entry name" value="FAD/NAD-bd_sf"/>
</dbReference>
<sequence length="399" mass="42530">MTTRARTAAVIGGGVAGPVTAAALVKAGIEATVYESYPGRPEGVGGTLALAANGKRALEIIGADEGIAAIGDPVSAQNLTIGKRHRFTVPQLGDVGPMWTLHRADLHRVLHERAEAMGVKFVFGKHLEAIRDDGDGATAVFGDGTEAGADVIVGADGVHSAVRRLVGAANPGPKYTGMISFEAVSEHEVPVGPEVMTFAFGKRAYYLYWRLPQGGTRWGVNLPFVDPLPAKALRETSDEDWMARLLKIYADDDPGAELLRRTPAERLLCHGPLWIMPSVPVWHRGRTVLVGDSVHAPSNSSGQGASLAIESGIELARCLRDLPVPEAFAAYERLRRPRVESIAANAAKINRAKAPGAFAQAVMPLMMPLMFKTAMDPEKTLGPIQRHRIDWDAPAAAGV</sequence>
<dbReference type="AlphaFoldDB" id="A0A2T0UAQ8"/>
<dbReference type="PANTHER" id="PTHR13789">
    <property type="entry name" value="MONOOXYGENASE"/>
    <property type="match status" value="1"/>
</dbReference>
<name>A0A2T0UAQ8_9ACTN</name>
<keyword evidence="1" id="KW-0560">Oxidoreductase</keyword>
<dbReference type="EMBL" id="PVTJ01000013">
    <property type="protein sequence ID" value="PRY54972.1"/>
    <property type="molecule type" value="Genomic_DNA"/>
</dbReference>
<dbReference type="PRINTS" id="PR00420">
    <property type="entry name" value="RNGMNOXGNASE"/>
</dbReference>
<dbReference type="InterPro" id="IPR050493">
    <property type="entry name" value="FAD-dep_Monooxygenase_BioMet"/>
</dbReference>
<accession>A0A2T0UAQ8</accession>
<organism evidence="4 5">
    <name type="scientific">Glycomyces artemisiae</name>
    <dbReference type="NCBI Taxonomy" id="1076443"/>
    <lineage>
        <taxon>Bacteria</taxon>
        <taxon>Bacillati</taxon>
        <taxon>Actinomycetota</taxon>
        <taxon>Actinomycetes</taxon>
        <taxon>Glycomycetales</taxon>
        <taxon>Glycomycetaceae</taxon>
        <taxon>Glycomyces</taxon>
    </lineage>
</organism>
<keyword evidence="2" id="KW-0503">Monooxygenase</keyword>
<evidence type="ECO:0000313" key="5">
    <source>
        <dbReference type="Proteomes" id="UP000238176"/>
    </source>
</evidence>
<keyword evidence="5" id="KW-1185">Reference proteome</keyword>
<evidence type="ECO:0000259" key="3">
    <source>
        <dbReference type="Pfam" id="PF01494"/>
    </source>
</evidence>
<comment type="caution">
    <text evidence="4">The sequence shown here is derived from an EMBL/GenBank/DDBJ whole genome shotgun (WGS) entry which is preliminary data.</text>
</comment>
<protein>
    <submittedName>
        <fullName evidence="4">2-polyprenyl-6-methoxyphenol hydroxylase-like FAD-dependent oxidoreductase</fullName>
    </submittedName>
</protein>
<proteinExistence type="predicted"/>
<dbReference type="Gene3D" id="3.50.50.60">
    <property type="entry name" value="FAD/NAD(P)-binding domain"/>
    <property type="match status" value="1"/>
</dbReference>
<dbReference type="OrthoDB" id="9782160at2"/>
<dbReference type="Proteomes" id="UP000238176">
    <property type="component" value="Unassembled WGS sequence"/>
</dbReference>
<reference evidence="4 5" key="1">
    <citation type="submission" date="2018-03" db="EMBL/GenBank/DDBJ databases">
        <title>Genomic Encyclopedia of Type Strains, Phase III (KMG-III): the genomes of soil and plant-associated and newly described type strains.</title>
        <authorList>
            <person name="Whitman W."/>
        </authorList>
    </citation>
    <scope>NUCLEOTIDE SEQUENCE [LARGE SCALE GENOMIC DNA]</scope>
    <source>
        <strain evidence="4 5">CGMCC 4.7067</strain>
    </source>
</reference>
<dbReference type="GO" id="GO:0071949">
    <property type="term" value="F:FAD binding"/>
    <property type="evidence" value="ECO:0007669"/>
    <property type="project" value="InterPro"/>
</dbReference>
<feature type="domain" description="FAD-binding" evidence="3">
    <location>
        <begin position="8"/>
        <end position="345"/>
    </location>
</feature>
<dbReference type="InterPro" id="IPR002938">
    <property type="entry name" value="FAD-bd"/>
</dbReference>
<dbReference type="GO" id="GO:0004497">
    <property type="term" value="F:monooxygenase activity"/>
    <property type="evidence" value="ECO:0007669"/>
    <property type="project" value="UniProtKB-KW"/>
</dbReference>
<dbReference type="RefSeq" id="WP_106366542.1">
    <property type="nucleotide sequence ID" value="NZ_PVTJ01000013.1"/>
</dbReference>
<gene>
    <name evidence="4" type="ORF">B0I28_11382</name>
</gene>
<dbReference type="Pfam" id="PF01494">
    <property type="entry name" value="FAD_binding_3"/>
    <property type="match status" value="1"/>
</dbReference>
<evidence type="ECO:0000256" key="2">
    <source>
        <dbReference type="ARBA" id="ARBA00023033"/>
    </source>
</evidence>
<evidence type="ECO:0000313" key="4">
    <source>
        <dbReference type="EMBL" id="PRY54972.1"/>
    </source>
</evidence>